<comment type="caution">
    <text evidence="2">The sequence shown here is derived from an EMBL/GenBank/DDBJ whole genome shotgun (WGS) entry which is preliminary data.</text>
</comment>
<dbReference type="PANTHER" id="PTHR37844:SF2">
    <property type="entry name" value="SER_THR PROTEIN PHOSPHATASE SUPERFAMILY (AFU_ORTHOLOGUE AFUA_1G14840)"/>
    <property type="match status" value="1"/>
</dbReference>
<accession>A0A9X1VQ60</accession>
<dbReference type="Pfam" id="PF00149">
    <property type="entry name" value="Metallophos"/>
    <property type="match status" value="1"/>
</dbReference>
<keyword evidence="3" id="KW-1185">Reference proteome</keyword>
<dbReference type="Gene3D" id="3.60.21.10">
    <property type="match status" value="1"/>
</dbReference>
<name>A0A9X1VQ60_9BURK</name>
<dbReference type="AlphaFoldDB" id="A0A9X1VQ60"/>
<sequence>MKLNLLSDLHLSQGALPRPCNDADVVVLAGDIARPDEAVAWASGFDRPVLYVPGNHEFYGGSLPGTRAELRRLCAGTRIELLDDEVRVIDGVRFLGSTLWTDFLLFSDPDGRSASVEAAFRFMRDFSRIRISEDSEALFTPLDAALLFRRHEAWLAQRLAEPHAGPTVVITHHAPSPRSIHPRFAGSPLNACFVSNAEHLLDGRRAQLWIHGHTHDSFDYTVNGTRVVCNPRGYARGGINENARFDPDFKVEVTTG</sequence>
<evidence type="ECO:0000313" key="3">
    <source>
        <dbReference type="Proteomes" id="UP001139447"/>
    </source>
</evidence>
<dbReference type="EMBL" id="JALGBI010000001">
    <property type="protein sequence ID" value="MCJ0761771.1"/>
    <property type="molecule type" value="Genomic_DNA"/>
</dbReference>
<dbReference type="PANTHER" id="PTHR37844">
    <property type="entry name" value="SER/THR PROTEIN PHOSPHATASE SUPERFAMILY (AFU_ORTHOLOGUE AFUA_1G14840)"/>
    <property type="match status" value="1"/>
</dbReference>
<organism evidence="2 3">
    <name type="scientific">Variovorax terrae</name>
    <dbReference type="NCBI Taxonomy" id="2923278"/>
    <lineage>
        <taxon>Bacteria</taxon>
        <taxon>Pseudomonadati</taxon>
        <taxon>Pseudomonadota</taxon>
        <taxon>Betaproteobacteria</taxon>
        <taxon>Burkholderiales</taxon>
        <taxon>Comamonadaceae</taxon>
        <taxon>Variovorax</taxon>
    </lineage>
</organism>
<proteinExistence type="predicted"/>
<dbReference type="Proteomes" id="UP001139447">
    <property type="component" value="Unassembled WGS sequence"/>
</dbReference>
<dbReference type="InterPro" id="IPR029052">
    <property type="entry name" value="Metallo-depent_PP-like"/>
</dbReference>
<reference evidence="2" key="1">
    <citation type="submission" date="2022-03" db="EMBL/GenBank/DDBJ databases">
        <authorList>
            <person name="Woo C.Y."/>
        </authorList>
    </citation>
    <scope>NUCLEOTIDE SEQUENCE</scope>
    <source>
        <strain evidence="2">CYS-02</strain>
    </source>
</reference>
<evidence type="ECO:0000259" key="1">
    <source>
        <dbReference type="Pfam" id="PF00149"/>
    </source>
</evidence>
<dbReference type="GO" id="GO:0016787">
    <property type="term" value="F:hydrolase activity"/>
    <property type="evidence" value="ECO:0007669"/>
    <property type="project" value="InterPro"/>
</dbReference>
<feature type="domain" description="Calcineurin-like phosphoesterase" evidence="1">
    <location>
        <begin position="6"/>
        <end position="216"/>
    </location>
</feature>
<gene>
    <name evidence="2" type="ORF">MMF98_00985</name>
</gene>
<evidence type="ECO:0000313" key="2">
    <source>
        <dbReference type="EMBL" id="MCJ0761771.1"/>
    </source>
</evidence>
<dbReference type="InterPro" id="IPR004843">
    <property type="entry name" value="Calcineurin-like_PHP"/>
</dbReference>
<dbReference type="SUPFAM" id="SSF56300">
    <property type="entry name" value="Metallo-dependent phosphatases"/>
    <property type="match status" value="1"/>
</dbReference>
<protein>
    <submittedName>
        <fullName evidence="2">Metallophosphoesterase</fullName>
    </submittedName>
</protein>
<dbReference type="RefSeq" id="WP_243303152.1">
    <property type="nucleotide sequence ID" value="NZ_JALGBI010000001.1"/>
</dbReference>